<feature type="transmembrane region" description="Helical" evidence="1">
    <location>
        <begin position="176"/>
        <end position="200"/>
    </location>
</feature>
<feature type="transmembrane region" description="Helical" evidence="1">
    <location>
        <begin position="135"/>
        <end position="155"/>
    </location>
</feature>
<proteinExistence type="predicted"/>
<name>A0ABS4GVG9_9BACL</name>
<dbReference type="EMBL" id="JAGGKT010000014">
    <property type="protein sequence ID" value="MBP1933880.1"/>
    <property type="molecule type" value="Genomic_DNA"/>
</dbReference>
<feature type="transmembrane region" description="Helical" evidence="1">
    <location>
        <begin position="62"/>
        <end position="80"/>
    </location>
</feature>
<evidence type="ECO:0000256" key="1">
    <source>
        <dbReference type="SAM" id="Phobius"/>
    </source>
</evidence>
<keyword evidence="3" id="KW-1185">Reference proteome</keyword>
<reference evidence="2 3" key="1">
    <citation type="submission" date="2021-03" db="EMBL/GenBank/DDBJ databases">
        <title>Genomic Encyclopedia of Type Strains, Phase IV (KMG-IV): sequencing the most valuable type-strain genomes for metagenomic binning, comparative biology and taxonomic classification.</title>
        <authorList>
            <person name="Goeker M."/>
        </authorList>
    </citation>
    <scope>NUCLEOTIDE SEQUENCE [LARGE SCALE GENOMIC DNA]</scope>
    <source>
        <strain evidence="2 3">DSM 24738</strain>
    </source>
</reference>
<gene>
    <name evidence="2" type="ORF">J2Z37_003897</name>
</gene>
<comment type="caution">
    <text evidence="2">The sequence shown here is derived from an EMBL/GenBank/DDBJ whole genome shotgun (WGS) entry which is preliminary data.</text>
</comment>
<keyword evidence="1" id="KW-0812">Transmembrane</keyword>
<feature type="transmembrane region" description="Helical" evidence="1">
    <location>
        <begin position="286"/>
        <end position="306"/>
    </location>
</feature>
<feature type="transmembrane region" description="Helical" evidence="1">
    <location>
        <begin position="92"/>
        <end position="115"/>
    </location>
</feature>
<accession>A0ABS4GVG9</accession>
<dbReference type="Proteomes" id="UP001519343">
    <property type="component" value="Unassembled WGS sequence"/>
</dbReference>
<evidence type="ECO:0000313" key="3">
    <source>
        <dbReference type="Proteomes" id="UP001519343"/>
    </source>
</evidence>
<feature type="transmembrane region" description="Helical" evidence="1">
    <location>
        <begin position="408"/>
        <end position="427"/>
    </location>
</feature>
<feature type="transmembrane region" description="Helical" evidence="1">
    <location>
        <begin position="366"/>
        <end position="396"/>
    </location>
</feature>
<keyword evidence="1" id="KW-0472">Membrane</keyword>
<keyword evidence="1" id="KW-1133">Transmembrane helix</keyword>
<evidence type="ECO:0000313" key="2">
    <source>
        <dbReference type="EMBL" id="MBP1933880.1"/>
    </source>
</evidence>
<feature type="transmembrane region" description="Helical" evidence="1">
    <location>
        <begin position="263"/>
        <end position="280"/>
    </location>
</feature>
<feature type="transmembrane region" description="Helical" evidence="1">
    <location>
        <begin position="327"/>
        <end position="346"/>
    </location>
</feature>
<dbReference type="RefSeq" id="WP_209811895.1">
    <property type="nucleotide sequence ID" value="NZ_JAGGKT010000014.1"/>
</dbReference>
<feature type="transmembrane region" description="Helical" evidence="1">
    <location>
        <begin position="212"/>
        <end position="230"/>
    </location>
</feature>
<feature type="transmembrane region" description="Helical" evidence="1">
    <location>
        <begin position="15"/>
        <end position="33"/>
    </location>
</feature>
<sequence>MQVQPRLLHSAKEKAAVKSWLILAMCFAYLIYFFSSSYYFQIFLTVLSIVVFFTSLTSAKPAPRVLGFIMMLVGVILNFIKGSGVEGTMDGILSNLPLLTLVILVPLISIPFKIGGFFHSVHYFLEILAQDSRKMFGSITVFLFCMGPILNIGSIRVLHEMIQDLKLRSILLAKAYLVGFSTVILWSPYFASVAMVLYYLDLSVTEYLPYGLTLAFIQLLVGNGLFQIWYRNHKEEANSKSDQEATNPKQIDIHQNKIHRKKMMKLFLIVVGLFCSIFLIEHLTKWPMLVLVSLTSLLFPLLWGLFQREWGEMRYYFGLFRDFSVPTMNNEIVMFIGAGVFGKALVGTTIADGIQVFLNQVAGTSFMLFIYTVLLILLVFTFIGLHQIVVVTVLLTQFDPVALGTTPQVLALLLMVGWSMSAVLSPVNPLNLLVSSSVNEPSLAVGMKWNGVYLFSMFVIGSLFIYFLH</sequence>
<protein>
    <submittedName>
        <fullName evidence="2">Uncharacterized protein</fullName>
    </submittedName>
</protein>
<organism evidence="2 3">
    <name type="scientific">Ammoniphilus resinae</name>
    <dbReference type="NCBI Taxonomy" id="861532"/>
    <lineage>
        <taxon>Bacteria</taxon>
        <taxon>Bacillati</taxon>
        <taxon>Bacillota</taxon>
        <taxon>Bacilli</taxon>
        <taxon>Bacillales</taxon>
        <taxon>Paenibacillaceae</taxon>
        <taxon>Aneurinibacillus group</taxon>
        <taxon>Ammoniphilus</taxon>
    </lineage>
</organism>
<feature type="transmembrane region" description="Helical" evidence="1">
    <location>
        <begin position="447"/>
        <end position="468"/>
    </location>
</feature>